<sequence length="70" mass="6972">MSHSPYGPKGIAELLVEDVVLPHHAGRGAGSGPACCREQQGGAVRPVGQHGLLAAGGCLLSGVTGWVSTL</sequence>
<accession>A0ABN3EIW5</accession>
<evidence type="ECO:0000313" key="1">
    <source>
        <dbReference type="EMBL" id="GAA2260186.1"/>
    </source>
</evidence>
<dbReference type="Proteomes" id="UP001500305">
    <property type="component" value="Unassembled WGS sequence"/>
</dbReference>
<evidence type="ECO:0000313" key="2">
    <source>
        <dbReference type="Proteomes" id="UP001500305"/>
    </source>
</evidence>
<gene>
    <name evidence="1" type="ORF">GCM10010430_50310</name>
</gene>
<comment type="caution">
    <text evidence="1">The sequence shown here is derived from an EMBL/GenBank/DDBJ whole genome shotgun (WGS) entry which is preliminary data.</text>
</comment>
<protein>
    <submittedName>
        <fullName evidence="1">Uncharacterized protein</fullName>
    </submittedName>
</protein>
<keyword evidence="2" id="KW-1185">Reference proteome</keyword>
<name>A0ABN3EIW5_9ACTN</name>
<organism evidence="1 2">
    <name type="scientific">Kitasatospora cystarginea</name>
    <dbReference type="NCBI Taxonomy" id="58350"/>
    <lineage>
        <taxon>Bacteria</taxon>
        <taxon>Bacillati</taxon>
        <taxon>Actinomycetota</taxon>
        <taxon>Actinomycetes</taxon>
        <taxon>Kitasatosporales</taxon>
        <taxon>Streptomycetaceae</taxon>
        <taxon>Kitasatospora</taxon>
    </lineage>
</organism>
<dbReference type="EMBL" id="BAAATR010000025">
    <property type="protein sequence ID" value="GAA2260186.1"/>
    <property type="molecule type" value="Genomic_DNA"/>
</dbReference>
<reference evidence="1 2" key="1">
    <citation type="journal article" date="2019" name="Int. J. Syst. Evol. Microbiol.">
        <title>The Global Catalogue of Microorganisms (GCM) 10K type strain sequencing project: providing services to taxonomists for standard genome sequencing and annotation.</title>
        <authorList>
            <consortium name="The Broad Institute Genomics Platform"/>
            <consortium name="The Broad Institute Genome Sequencing Center for Infectious Disease"/>
            <person name="Wu L."/>
            <person name="Ma J."/>
        </authorList>
    </citation>
    <scope>NUCLEOTIDE SEQUENCE [LARGE SCALE GENOMIC DNA]</scope>
    <source>
        <strain evidence="1 2">JCM 7356</strain>
    </source>
</reference>
<proteinExistence type="predicted"/>